<evidence type="ECO:0000313" key="1">
    <source>
        <dbReference type="EMBL" id="NHO67738.1"/>
    </source>
</evidence>
<dbReference type="InterPro" id="IPR045748">
    <property type="entry name" value="DcaP"/>
</dbReference>
<dbReference type="Proteomes" id="UP000787472">
    <property type="component" value="Unassembled WGS sequence"/>
</dbReference>
<keyword evidence="2" id="KW-1185">Reference proteome</keyword>
<dbReference type="AlphaFoldDB" id="A0A9E5MNW0"/>
<dbReference type="Pfam" id="PF19577">
    <property type="entry name" value="DcaP"/>
    <property type="match status" value="1"/>
</dbReference>
<dbReference type="EMBL" id="JAAONZ010000019">
    <property type="protein sequence ID" value="NHO67738.1"/>
    <property type="molecule type" value="Genomic_DNA"/>
</dbReference>
<dbReference type="SUPFAM" id="SSF56935">
    <property type="entry name" value="Porins"/>
    <property type="match status" value="1"/>
</dbReference>
<reference evidence="1" key="1">
    <citation type="submission" date="2020-03" db="EMBL/GenBank/DDBJ databases">
        <authorList>
            <person name="Guo F."/>
        </authorList>
    </citation>
    <scope>NUCLEOTIDE SEQUENCE</scope>
    <source>
        <strain evidence="1">JCM 30134</strain>
    </source>
</reference>
<accession>A0A9E5MNW0</accession>
<evidence type="ECO:0000313" key="2">
    <source>
        <dbReference type="Proteomes" id="UP000787472"/>
    </source>
</evidence>
<gene>
    <name evidence="1" type="ORF">G8770_19500</name>
</gene>
<proteinExistence type="predicted"/>
<protein>
    <recommendedName>
        <fullName evidence="3">Porin</fullName>
    </recommendedName>
</protein>
<name>A0A9E5MNW0_9GAMM</name>
<organism evidence="1 2">
    <name type="scientific">Pseudomaricurvus hydrocarbonicus</name>
    <dbReference type="NCBI Taxonomy" id="1470433"/>
    <lineage>
        <taxon>Bacteria</taxon>
        <taxon>Pseudomonadati</taxon>
        <taxon>Pseudomonadota</taxon>
        <taxon>Gammaproteobacteria</taxon>
        <taxon>Cellvibrionales</taxon>
        <taxon>Cellvibrionaceae</taxon>
        <taxon>Pseudomaricurvus</taxon>
    </lineage>
</organism>
<evidence type="ECO:0008006" key="3">
    <source>
        <dbReference type="Google" id="ProtNLM"/>
    </source>
</evidence>
<comment type="caution">
    <text evidence="1">The sequence shown here is derived from an EMBL/GenBank/DDBJ whole genome shotgun (WGS) entry which is preliminary data.</text>
</comment>
<sequence length="373" mass="41176">MASQQDTITTIAVQRTPVDQVVEPLVKVNKGGGLTFGGYLKADFRHVNGDLAYQDYWRGNDPGEVDTEHTGFNVKETRFNMKYTRGDLSGLIEMDFYGGDGNEIATNSTNPRLRHAFIKYKNWMVGQYWSTFTPLAAFPDSLDFAGPMMGEVFVRQPQIRFSAGGFNIALENPETWGNGTIGTNGAGGGSIVDGIDPDEKYPDLVATYRFAGDWGEVQVGALARRLDQGDVDETALAANIGGKFMFGRNDLRFQVNAGESGRYIGGGMIPDLVIDPDTGKVEVEETLAYMMSYRQLWSDTWRSNFFYGASESDVIDIDRSQWGINLIHQLTPDLSVGFEVGNFSVDDSYKSDGVTLGSDADSDYVQMSWKFAL</sequence>